<dbReference type="InterPro" id="IPR023393">
    <property type="entry name" value="START-like_dom_sf"/>
</dbReference>
<dbReference type="Proteomes" id="UP001056035">
    <property type="component" value="Chromosome"/>
</dbReference>
<dbReference type="InterPro" id="IPR019587">
    <property type="entry name" value="Polyketide_cyclase/dehydratase"/>
</dbReference>
<feature type="domain" description="AMP-binding enzyme C-terminal" evidence="5">
    <location>
        <begin position="611"/>
        <end position="686"/>
    </location>
</feature>
<proteinExistence type="inferred from homology"/>
<dbReference type="PANTHER" id="PTHR43201">
    <property type="entry name" value="ACYL-COA SYNTHETASE"/>
    <property type="match status" value="1"/>
</dbReference>
<dbReference type="Pfam" id="PF00501">
    <property type="entry name" value="AMP-binding"/>
    <property type="match status" value="1"/>
</dbReference>
<gene>
    <name evidence="6" type="ORF">NBH00_20510</name>
</gene>
<dbReference type="CDD" id="cd04433">
    <property type="entry name" value="AFD_class_I"/>
    <property type="match status" value="1"/>
</dbReference>
<evidence type="ECO:0000256" key="3">
    <source>
        <dbReference type="SAM" id="MobiDB-lite"/>
    </source>
</evidence>
<feature type="region of interest" description="Disordered" evidence="3">
    <location>
        <begin position="336"/>
        <end position="372"/>
    </location>
</feature>
<comment type="similarity">
    <text evidence="1">Belongs to the ATP-dependent AMP-binding enzyme family.</text>
</comment>
<dbReference type="SUPFAM" id="SSF56801">
    <property type="entry name" value="Acetyl-CoA synthetase-like"/>
    <property type="match status" value="1"/>
</dbReference>
<feature type="domain" description="AMP-dependent synthetase/ligase" evidence="4">
    <location>
        <begin position="209"/>
        <end position="563"/>
    </location>
</feature>
<evidence type="ECO:0000259" key="4">
    <source>
        <dbReference type="Pfam" id="PF00501"/>
    </source>
</evidence>
<dbReference type="SUPFAM" id="SSF55961">
    <property type="entry name" value="Bet v1-like"/>
    <property type="match status" value="1"/>
</dbReference>
<dbReference type="Pfam" id="PF10604">
    <property type="entry name" value="Polyketide_cyc2"/>
    <property type="match status" value="1"/>
</dbReference>
<protein>
    <submittedName>
        <fullName evidence="6">AMP-binding protein</fullName>
    </submittedName>
</protein>
<evidence type="ECO:0000313" key="6">
    <source>
        <dbReference type="EMBL" id="UTI63713.1"/>
    </source>
</evidence>
<accession>A0ABY5DNV7</accession>
<reference evidence="6 7" key="1">
    <citation type="submission" date="2022-06" db="EMBL/GenBank/DDBJ databases">
        <title>Paraconexibacter antarcticus.</title>
        <authorList>
            <person name="Kim C.S."/>
        </authorList>
    </citation>
    <scope>NUCLEOTIDE SEQUENCE [LARGE SCALE GENOMIC DNA]</scope>
    <source>
        <strain evidence="6 7">02-257</strain>
    </source>
</reference>
<dbReference type="InterPro" id="IPR045851">
    <property type="entry name" value="AMP-bd_C_sf"/>
</dbReference>
<evidence type="ECO:0000256" key="1">
    <source>
        <dbReference type="ARBA" id="ARBA00006432"/>
    </source>
</evidence>
<dbReference type="CDD" id="cd07812">
    <property type="entry name" value="SRPBCC"/>
    <property type="match status" value="1"/>
</dbReference>
<name>A0ABY5DNV7_9ACTN</name>
<dbReference type="Gene3D" id="3.30.300.30">
    <property type="match status" value="1"/>
</dbReference>
<dbReference type="PANTHER" id="PTHR43201:SF5">
    <property type="entry name" value="MEDIUM-CHAIN ACYL-COA LIGASE ACSF2, MITOCHONDRIAL"/>
    <property type="match status" value="1"/>
</dbReference>
<sequence>MKIEETVRIGAPPQAVWDAVADPVAISHAIGPAMRVQPEDEDAAPGLGVRYRVLVRLGAALVGGQVEIVEWEPGRELAWVALRGVSHRLRLRIRPTRDGGTTLTLRFAYDAPGVLGTLADVAALPRMRTILRDGLATIAHGLDPEVPPPAAPGPSLFGRGLHEAGNVAVLARSGLVRPMRPDKVARIALAARTWGPSIGAAVAIGAIRHGRRVLVEDHRGTLTYGDADRRSDAIAVGLQELGAGSGAVVALMARNHRGFVEAAAAAAKAGADVLLLNTAFAGPQLTDVCAREQPVVVLHDAEFAGLLRGVDPRIPRVVTDTEGAPGEASLDALAEAAAGRRPPAPAPGHTGRVTILTSGTTGTPKGATRSATAEGRLPSLDAPAGLLERIPLKEGMRVGLASPMFHAWGLGNLAMGLGLGATFVVTPHFDPAEWRARIRGGEVEALVVVPVMLQRILELPPEQDPGPDASRLRVVAASGSALPGDLSTRWMDAYGDTLYNLYGSTEIASVSIATPRDLRAAPGTAGRPARGTTVKLLDADGHEVEQGRTRRIFVGSSALFDGYTTGGDKERVRGLASSGDVGRFDETGRLFVEGRDDEMIVSGGENVFPKEVEDTLARHPAVVEAAAIGVDDPAFGQRLQAYVVVRDGAQATEDELKAHVKDELARFKVPREIVFVDGLPRNAAGKVLKRELRPPDA</sequence>
<keyword evidence="7" id="KW-1185">Reference proteome</keyword>
<keyword evidence="2" id="KW-0436">Ligase</keyword>
<dbReference type="EMBL" id="CP098502">
    <property type="protein sequence ID" value="UTI63713.1"/>
    <property type="molecule type" value="Genomic_DNA"/>
</dbReference>
<dbReference type="Gene3D" id="3.30.530.20">
    <property type="match status" value="1"/>
</dbReference>
<dbReference type="InterPro" id="IPR000873">
    <property type="entry name" value="AMP-dep_synth/lig_dom"/>
</dbReference>
<dbReference type="InterPro" id="IPR025110">
    <property type="entry name" value="AMP-bd_C"/>
</dbReference>
<evidence type="ECO:0000256" key="2">
    <source>
        <dbReference type="ARBA" id="ARBA00022598"/>
    </source>
</evidence>
<dbReference type="Pfam" id="PF13193">
    <property type="entry name" value="AMP-binding_C"/>
    <property type="match status" value="1"/>
</dbReference>
<evidence type="ECO:0000259" key="5">
    <source>
        <dbReference type="Pfam" id="PF13193"/>
    </source>
</evidence>
<dbReference type="RefSeq" id="WP_254570437.1">
    <property type="nucleotide sequence ID" value="NZ_CP098502.1"/>
</dbReference>
<dbReference type="Gene3D" id="3.40.50.12780">
    <property type="entry name" value="N-terminal domain of ligase-like"/>
    <property type="match status" value="1"/>
</dbReference>
<evidence type="ECO:0000313" key="7">
    <source>
        <dbReference type="Proteomes" id="UP001056035"/>
    </source>
</evidence>
<organism evidence="6 7">
    <name type="scientific">Paraconexibacter antarcticus</name>
    <dbReference type="NCBI Taxonomy" id="2949664"/>
    <lineage>
        <taxon>Bacteria</taxon>
        <taxon>Bacillati</taxon>
        <taxon>Actinomycetota</taxon>
        <taxon>Thermoleophilia</taxon>
        <taxon>Solirubrobacterales</taxon>
        <taxon>Paraconexibacteraceae</taxon>
        <taxon>Paraconexibacter</taxon>
    </lineage>
</organism>
<dbReference type="InterPro" id="IPR042099">
    <property type="entry name" value="ANL_N_sf"/>
</dbReference>